<reference evidence="2 3" key="1">
    <citation type="submission" date="2024-01" db="EMBL/GenBank/DDBJ databases">
        <title>Novel species of the genus Luteimonas isolated from rivers.</title>
        <authorList>
            <person name="Lu H."/>
        </authorList>
    </citation>
    <scope>NUCLEOTIDE SEQUENCE [LARGE SCALE GENOMIC DNA]</scope>
    <source>
        <strain evidence="2 3">FXH3W</strain>
    </source>
</reference>
<dbReference type="Pfam" id="PF14897">
    <property type="entry name" value="EpsG"/>
    <property type="match status" value="1"/>
</dbReference>
<feature type="transmembrane region" description="Helical" evidence="1">
    <location>
        <begin position="322"/>
        <end position="342"/>
    </location>
</feature>
<evidence type="ECO:0000256" key="1">
    <source>
        <dbReference type="SAM" id="Phobius"/>
    </source>
</evidence>
<keyword evidence="1" id="KW-1133">Transmembrane helix</keyword>
<gene>
    <name evidence="2" type="ORF">V3390_00710</name>
</gene>
<feature type="transmembrane region" description="Helical" evidence="1">
    <location>
        <begin position="87"/>
        <end position="109"/>
    </location>
</feature>
<keyword evidence="3" id="KW-1185">Reference proteome</keyword>
<feature type="transmembrane region" description="Helical" evidence="1">
    <location>
        <begin position="29"/>
        <end position="48"/>
    </location>
</feature>
<proteinExistence type="predicted"/>
<accession>A0ABU7UW24</accession>
<comment type="caution">
    <text evidence="2">The sequence shown here is derived from an EMBL/GenBank/DDBJ whole genome shotgun (WGS) entry which is preliminary data.</text>
</comment>
<evidence type="ECO:0000313" key="3">
    <source>
        <dbReference type="Proteomes" id="UP001356170"/>
    </source>
</evidence>
<evidence type="ECO:0000313" key="2">
    <source>
        <dbReference type="EMBL" id="MEF2154766.1"/>
    </source>
</evidence>
<protein>
    <submittedName>
        <fullName evidence="2">EpsG family protein</fullName>
    </submittedName>
</protein>
<dbReference type="Proteomes" id="UP001356170">
    <property type="component" value="Unassembled WGS sequence"/>
</dbReference>
<dbReference type="InterPro" id="IPR049458">
    <property type="entry name" value="EpsG-like"/>
</dbReference>
<dbReference type="EMBL" id="JAZHBO010000001">
    <property type="protein sequence ID" value="MEF2154766.1"/>
    <property type="molecule type" value="Genomic_DNA"/>
</dbReference>
<keyword evidence="1" id="KW-0812">Transmembrane</keyword>
<feature type="transmembrane region" description="Helical" evidence="1">
    <location>
        <begin position="243"/>
        <end position="266"/>
    </location>
</feature>
<name>A0ABU7UW24_9GAMM</name>
<feature type="transmembrane region" description="Helical" evidence="1">
    <location>
        <begin position="115"/>
        <end position="133"/>
    </location>
</feature>
<feature type="transmembrane region" description="Helical" evidence="1">
    <location>
        <begin position="273"/>
        <end position="292"/>
    </location>
</feature>
<sequence>MLEYFFVCLLVLACSVAQSASRRGSVRVFCVASSFLVLLLFLGPRYSYGNDYWSYFDVYHDSYRLLSSPYNQIEKGWLWLNILMQPFGYRGLIIGTSVVYLAAIFFFILREAPQRYVWLSFFLLLVEPSNFLVHLSAMRQAFAIMIFVVAVQFLASKKLVLFLLCVFLASLFHRSALAMLPLAIIALPELNNRLSRLLSGRRWIYVYLALYLIFAWLISKYGAHWVDSLQAEVDRYRGYTESGTIGTGLGVLAQAGFFVLFMYYGLRHRGRERILLFVCATTYLVVPLTFVNALAARLMMYPQITMLVALPLILTHEKRKHIRWGIGAVFIAWTLLASYRFWTSEVYAPNFKMYESVLSN</sequence>
<keyword evidence="1" id="KW-0472">Membrane</keyword>
<feature type="transmembrane region" description="Helical" evidence="1">
    <location>
        <begin position="204"/>
        <end position="223"/>
    </location>
</feature>
<organism evidence="2 3">
    <name type="scientific">Aquilutibacter rugosus</name>
    <dbReference type="NCBI Taxonomy" id="3115820"/>
    <lineage>
        <taxon>Bacteria</taxon>
        <taxon>Pseudomonadati</taxon>
        <taxon>Pseudomonadota</taxon>
        <taxon>Gammaproteobacteria</taxon>
        <taxon>Lysobacterales</taxon>
        <taxon>Lysobacteraceae</taxon>
        <taxon>Aquilutibacter</taxon>
    </lineage>
</organism>
<dbReference type="RefSeq" id="WP_331702927.1">
    <property type="nucleotide sequence ID" value="NZ_JAZHBO010000001.1"/>
</dbReference>